<evidence type="ECO:0000256" key="5">
    <source>
        <dbReference type="ARBA" id="ARBA00022898"/>
    </source>
</evidence>
<accession>A0A1G9GXU9</accession>
<dbReference type="CDD" id="cd00609">
    <property type="entry name" value="AAT_like"/>
    <property type="match status" value="1"/>
</dbReference>
<comment type="cofactor">
    <cofactor evidence="1 6">
        <name>pyridoxal 5'-phosphate</name>
        <dbReference type="ChEBI" id="CHEBI:597326"/>
    </cofactor>
</comment>
<dbReference type="Gene3D" id="3.90.1150.10">
    <property type="entry name" value="Aspartate Aminotransferase, domain 1"/>
    <property type="match status" value="1"/>
</dbReference>
<evidence type="ECO:0000256" key="6">
    <source>
        <dbReference type="RuleBase" id="RU000481"/>
    </source>
</evidence>
<dbReference type="GO" id="GO:0008483">
    <property type="term" value="F:transaminase activity"/>
    <property type="evidence" value="ECO:0007669"/>
    <property type="project" value="UniProtKB-KW"/>
</dbReference>
<evidence type="ECO:0000256" key="1">
    <source>
        <dbReference type="ARBA" id="ARBA00001933"/>
    </source>
</evidence>
<evidence type="ECO:0000259" key="7">
    <source>
        <dbReference type="Pfam" id="PF00155"/>
    </source>
</evidence>
<evidence type="ECO:0000313" key="9">
    <source>
        <dbReference type="Proteomes" id="UP000198718"/>
    </source>
</evidence>
<feature type="domain" description="Aminotransferase class I/classII large" evidence="7">
    <location>
        <begin position="51"/>
        <end position="375"/>
    </location>
</feature>
<organism evidence="8 9">
    <name type="scientific">Natronincola ferrireducens</name>
    <dbReference type="NCBI Taxonomy" id="393762"/>
    <lineage>
        <taxon>Bacteria</taxon>
        <taxon>Bacillati</taxon>
        <taxon>Bacillota</taxon>
        <taxon>Clostridia</taxon>
        <taxon>Peptostreptococcales</taxon>
        <taxon>Natronincolaceae</taxon>
        <taxon>Natronincola</taxon>
    </lineage>
</organism>
<evidence type="ECO:0000313" key="8">
    <source>
        <dbReference type="EMBL" id="SDL05093.1"/>
    </source>
</evidence>
<evidence type="ECO:0000256" key="2">
    <source>
        <dbReference type="ARBA" id="ARBA00007441"/>
    </source>
</evidence>
<dbReference type="STRING" id="393762.SAMN05660472_02511"/>
<dbReference type="InterPro" id="IPR015422">
    <property type="entry name" value="PyrdxlP-dep_Trfase_small"/>
</dbReference>
<dbReference type="Gene3D" id="3.40.640.10">
    <property type="entry name" value="Type I PLP-dependent aspartate aminotransferase-like (Major domain)"/>
    <property type="match status" value="1"/>
</dbReference>
<dbReference type="SUPFAM" id="SSF53383">
    <property type="entry name" value="PLP-dependent transferases"/>
    <property type="match status" value="1"/>
</dbReference>
<evidence type="ECO:0000256" key="4">
    <source>
        <dbReference type="ARBA" id="ARBA00022679"/>
    </source>
</evidence>
<dbReference type="RefSeq" id="WP_176762170.1">
    <property type="nucleotide sequence ID" value="NZ_FNFP01000007.1"/>
</dbReference>
<gene>
    <name evidence="8" type="ORF">SAMN05660472_02511</name>
</gene>
<proteinExistence type="inferred from homology"/>
<dbReference type="PANTHER" id="PTHR46383">
    <property type="entry name" value="ASPARTATE AMINOTRANSFERASE"/>
    <property type="match status" value="1"/>
</dbReference>
<protein>
    <recommendedName>
        <fullName evidence="6">Aminotransferase</fullName>
        <ecNumber evidence="6">2.6.1.-</ecNumber>
    </recommendedName>
</protein>
<dbReference type="InterPro" id="IPR004839">
    <property type="entry name" value="Aminotransferase_I/II_large"/>
</dbReference>
<dbReference type="EC" id="2.6.1.-" evidence="6"/>
<dbReference type="InterPro" id="IPR015424">
    <property type="entry name" value="PyrdxlP-dep_Trfase"/>
</dbReference>
<comment type="similarity">
    <text evidence="2 6">Belongs to the class-I pyridoxal-phosphate-dependent aminotransferase family.</text>
</comment>
<reference evidence="8 9" key="1">
    <citation type="submission" date="2016-10" db="EMBL/GenBank/DDBJ databases">
        <authorList>
            <person name="de Groot N.N."/>
        </authorList>
    </citation>
    <scope>NUCLEOTIDE SEQUENCE [LARGE SCALE GENOMIC DNA]</scope>
    <source>
        <strain evidence="8 9">DSM 18346</strain>
    </source>
</reference>
<keyword evidence="4 6" id="KW-0808">Transferase</keyword>
<dbReference type="GO" id="GO:0006520">
    <property type="term" value="P:amino acid metabolic process"/>
    <property type="evidence" value="ECO:0007669"/>
    <property type="project" value="InterPro"/>
</dbReference>
<dbReference type="GO" id="GO:0030170">
    <property type="term" value="F:pyridoxal phosphate binding"/>
    <property type="evidence" value="ECO:0007669"/>
    <property type="project" value="InterPro"/>
</dbReference>
<keyword evidence="9" id="KW-1185">Reference proteome</keyword>
<dbReference type="EMBL" id="FNFP01000007">
    <property type="protein sequence ID" value="SDL05093.1"/>
    <property type="molecule type" value="Genomic_DNA"/>
</dbReference>
<keyword evidence="5" id="KW-0663">Pyridoxal phosphate</keyword>
<evidence type="ECO:0000256" key="3">
    <source>
        <dbReference type="ARBA" id="ARBA00022576"/>
    </source>
</evidence>
<dbReference type="InterPro" id="IPR050596">
    <property type="entry name" value="AspAT/PAT-like"/>
</dbReference>
<sequence length="407" mass="45526">MNNKMREAFQKIDGGLFSSVSKADVGDAYDNMQKDGVRLMAWADPFYPDSSIPEHVKKATIKVIENGFSSHYTVPIGNMVLKQEISKKLLKYNGIKADPKRNILITPGSDSGLFYAMLPFVQNGDEIMIVDPSYPNNFQNTDILGGVIVRVPVYEENNFQLNINEFKKRLTDKTKMVVLTNPNNPTTTVYRRECLEQLRDFIVENDLILVVDQAFEMPVFDDIEMVTVAALEGMWERTLTVFSLSKGMGLSGYRVGYIVADDKIMDKLYAATVSVLGATNTAAQIGCIEAMKDDSFLEEYFKVHLERRDMVYNLLKDVPGIVVHKSESGFLSWINVSKLGSSQEIVDYLIKEAKVAVNIGEPYGLQGEGYIRIVHGVLGSTDDLRGCIEDIKKALTKLAYSKGYKGV</sequence>
<dbReference type="PROSITE" id="PS00105">
    <property type="entry name" value="AA_TRANSFER_CLASS_1"/>
    <property type="match status" value="1"/>
</dbReference>
<keyword evidence="3 6" id="KW-0032">Aminotransferase</keyword>
<name>A0A1G9GXU9_9FIRM</name>
<dbReference type="InterPro" id="IPR015421">
    <property type="entry name" value="PyrdxlP-dep_Trfase_major"/>
</dbReference>
<dbReference type="Proteomes" id="UP000198718">
    <property type="component" value="Unassembled WGS sequence"/>
</dbReference>
<dbReference type="Pfam" id="PF00155">
    <property type="entry name" value="Aminotran_1_2"/>
    <property type="match status" value="1"/>
</dbReference>
<dbReference type="InterPro" id="IPR004838">
    <property type="entry name" value="NHTrfase_class1_PyrdxlP-BS"/>
</dbReference>
<dbReference type="AlphaFoldDB" id="A0A1G9GXU9"/>